<dbReference type="EMBL" id="JAMZMM010000265">
    <property type="protein sequence ID" value="MCP2730986.1"/>
    <property type="molecule type" value="Genomic_DNA"/>
</dbReference>
<gene>
    <name evidence="2" type="ORF">NJ959_21390</name>
</gene>
<sequence length="795" mass="89256">MERPNHIKSAHWQEWTIESGIDPNLTALNVQSLTGATAYEYLIYSETIPRRNDGRLTDHWLKKYRHLEHGGWYCGTLSDSLWGCFKPNQPRRNRDNKKPIKYEHPPKVATGLFLLKVTLKLWKRIAKRYKVPMPKYLFLYTREKLYELFWKWVIKHNIPVIITEGVKKAAILITKGYVGIAVPGIFNGYRQPKDAMGNPMGNPSLIPELARFATPGRIISFGFDSDKKPRTIANVRKAISFTGSLLEQQGCQVQVIEWKPQLGKGVDDLIVNHGIEVFDAAYLAAKSLAIWKAKQLSCLTYEPSLQVNSRYLDKNIPLPKDAKLVGLKSAKGTGKTELIAQWVAEALHKGQWVLVLTHRIQLGEALCQRFGVPYVTELRDSEIGSLLGYGLCVDSLHPESQARFKAEDWSDGLVILDEAEQVLWHMLNSSTCQKERVPILKSFKTLIKNALTSDYGQVIVSDANLSNLSIEYIKQLAGVDIPPYIIQNDWVHPGWSVYRYGGRNPASLMASLKSHIKKGGKPFVCVSGQKRKSKWSTTTLECFLQKHFPDKRILRIDSESVSDPTHPAYCCISKLNQILLEYDIVIASPSIETGVSIDIKDHFTSVWGITHGICSVWSFLQSLARVRPDVPRHIWAAQRGLGRIGNGSTSVKSLLASVHKLTSANIQLLQTAGYDDLDNEGVFQQESLITWAKMATRINVTMSCYREAVMEALLDEGHTIIDVDAVNQDFHVEDKGHSVDASPVIGTDSSRVIEIDSSRVIEIDSRWDDGIDSSRIIGIDSSRDDGIDSSRDDGI</sequence>
<dbReference type="Pfam" id="PF12965">
    <property type="entry name" value="DUF3854"/>
    <property type="match status" value="1"/>
</dbReference>
<dbReference type="RefSeq" id="WP_254013734.1">
    <property type="nucleotide sequence ID" value="NZ_JAMZMM010000265.1"/>
</dbReference>
<name>A0AAE3GW35_9CYAN</name>
<dbReference type="NCBIfam" id="NF042913">
    <property type="entry name" value="CyRepA1"/>
    <property type="match status" value="1"/>
</dbReference>
<dbReference type="AlphaFoldDB" id="A0AAE3GW35"/>
<dbReference type="SUPFAM" id="SSF52540">
    <property type="entry name" value="P-loop containing nucleoside triphosphate hydrolases"/>
    <property type="match status" value="2"/>
</dbReference>
<feature type="non-terminal residue" evidence="2">
    <location>
        <position position="795"/>
    </location>
</feature>
<protein>
    <submittedName>
        <fullName evidence="2">DUF3854 domain-containing protein</fullName>
    </submittedName>
</protein>
<proteinExistence type="predicted"/>
<dbReference type="PANTHER" id="PTHR34985:SF1">
    <property type="entry name" value="SLR0554 PROTEIN"/>
    <property type="match status" value="1"/>
</dbReference>
<dbReference type="Proteomes" id="UP001204953">
    <property type="component" value="Unassembled WGS sequence"/>
</dbReference>
<evidence type="ECO:0000313" key="3">
    <source>
        <dbReference type="Proteomes" id="UP001204953"/>
    </source>
</evidence>
<dbReference type="InterPro" id="IPR027417">
    <property type="entry name" value="P-loop_NTPase"/>
</dbReference>
<keyword evidence="3" id="KW-1185">Reference proteome</keyword>
<reference evidence="2" key="1">
    <citation type="submission" date="2022-06" db="EMBL/GenBank/DDBJ databases">
        <title>New cyanobacteria of genus Symplocastrum in benthos of Lake Baikal.</title>
        <authorList>
            <person name="Sorokovikova E."/>
            <person name="Tikhonova I."/>
            <person name="Krasnopeev A."/>
            <person name="Evseev P."/>
            <person name="Gladkikh A."/>
            <person name="Belykh O."/>
        </authorList>
    </citation>
    <scope>NUCLEOTIDE SEQUENCE</scope>
    <source>
        <strain evidence="2">BBK-W-15</strain>
    </source>
</reference>
<accession>A0AAE3GW35</accession>
<feature type="domain" description="DUF3854" evidence="1">
    <location>
        <begin position="149"/>
        <end position="276"/>
    </location>
</feature>
<organism evidence="2 3">
    <name type="scientific">Limnofasciculus baicalensis BBK-W-15</name>
    <dbReference type="NCBI Taxonomy" id="2699891"/>
    <lineage>
        <taxon>Bacteria</taxon>
        <taxon>Bacillati</taxon>
        <taxon>Cyanobacteriota</taxon>
        <taxon>Cyanophyceae</taxon>
        <taxon>Coleofasciculales</taxon>
        <taxon>Coleofasciculaceae</taxon>
        <taxon>Limnofasciculus</taxon>
        <taxon>Limnofasciculus baicalensis</taxon>
    </lineage>
</organism>
<dbReference type="InterPro" id="IPR024385">
    <property type="entry name" value="DUF3854"/>
</dbReference>
<dbReference type="InterPro" id="IPR049996">
    <property type="entry name" value="Slr7037-like"/>
</dbReference>
<evidence type="ECO:0000313" key="2">
    <source>
        <dbReference type="EMBL" id="MCP2730986.1"/>
    </source>
</evidence>
<dbReference type="PANTHER" id="PTHR34985">
    <property type="entry name" value="SLR0554 PROTEIN"/>
    <property type="match status" value="1"/>
</dbReference>
<evidence type="ECO:0000259" key="1">
    <source>
        <dbReference type="Pfam" id="PF12965"/>
    </source>
</evidence>
<comment type="caution">
    <text evidence="2">The sequence shown here is derived from an EMBL/GenBank/DDBJ whole genome shotgun (WGS) entry which is preliminary data.</text>
</comment>